<evidence type="ECO:0000256" key="4">
    <source>
        <dbReference type="ARBA" id="ARBA00022723"/>
    </source>
</evidence>
<dbReference type="PATRIC" id="fig|1590043.3.peg.1566"/>
<dbReference type="Gene3D" id="3.30.470.20">
    <property type="entry name" value="ATP-grasp fold, B domain"/>
    <property type="match status" value="1"/>
</dbReference>
<dbReference type="GO" id="GO:0006412">
    <property type="term" value="P:translation"/>
    <property type="evidence" value="ECO:0007669"/>
    <property type="project" value="UniProtKB-KW"/>
</dbReference>
<reference evidence="12" key="1">
    <citation type="submission" date="2015-09" db="EMBL/GenBank/DDBJ databases">
        <title>Draft Genome Sequences of Two Novel Amoeba-resistant Intranuclear Bacteria, Candidatus Berkiella cookevillensis and Candidatus Berkiella aquae.</title>
        <authorList>
            <person name="Mehari Y.T."/>
            <person name="Arivett B.A."/>
            <person name="Farone A.L."/>
            <person name="Gunderson J.H."/>
            <person name="Farone M.B."/>
        </authorList>
    </citation>
    <scope>NUCLEOTIDE SEQUENCE [LARGE SCALE GENOMIC DNA]</scope>
    <source>
        <strain evidence="12">HT99</strain>
    </source>
</reference>
<reference evidence="13" key="2">
    <citation type="journal article" date="2016" name="Genome Announc.">
        <title>Draft Genome Sequences of Two Novel Amoeba-Resistant Intranuclear Bacteria, 'Candidatus Berkiella cookevillensis' and 'Candidatus Berkiella aquae'.</title>
        <authorList>
            <person name="Mehari Y.T."/>
            <person name="Arivett B.A."/>
            <person name="Farone A.L."/>
            <person name="Gunderson J.H."/>
            <person name="Farone M.B."/>
        </authorList>
    </citation>
    <scope>NUCLEOTIDE SEQUENCE</scope>
    <source>
        <strain evidence="13">HT99</strain>
    </source>
</reference>
<dbReference type="GO" id="GO:0009432">
    <property type="term" value="P:SOS response"/>
    <property type="evidence" value="ECO:0007669"/>
    <property type="project" value="TreeGrafter"/>
</dbReference>
<dbReference type="InterPro" id="IPR041107">
    <property type="entry name" value="Rimk_N"/>
</dbReference>
<dbReference type="SUPFAM" id="SSF50630">
    <property type="entry name" value="Acid proteases"/>
    <property type="match status" value="1"/>
</dbReference>
<dbReference type="Pfam" id="PF08443">
    <property type="entry name" value="RimK"/>
    <property type="match status" value="1"/>
</dbReference>
<proteinExistence type="predicted"/>
<dbReference type="Gene3D" id="2.40.70.10">
    <property type="entry name" value="Acid Proteases"/>
    <property type="match status" value="1"/>
</dbReference>
<dbReference type="GO" id="GO:0018169">
    <property type="term" value="F:ribosomal S6-glutamic acid ligase activity"/>
    <property type="evidence" value="ECO:0007669"/>
    <property type="project" value="TreeGrafter"/>
</dbReference>
<dbReference type="PANTHER" id="PTHR21621:SF7">
    <property type="entry name" value="RIBOSOMAL PROTEIN BS6--L-GLUTAMATE LIGASE"/>
    <property type="match status" value="1"/>
</dbReference>
<reference evidence="13" key="3">
    <citation type="submission" date="2021-06" db="EMBL/GenBank/DDBJ databases">
        <title>Genomic Description and Analysis of Intracellular Bacteria, Candidatus Berkiella cookevillensis and Candidatus Berkiella aquae.</title>
        <authorList>
            <person name="Kidane D.T."/>
            <person name="Mehari Y.T."/>
            <person name="Rice F.C."/>
            <person name="Arivett B.A."/>
            <person name="Farone A.L."/>
            <person name="Berk S.G."/>
            <person name="Farone M.B."/>
        </authorList>
    </citation>
    <scope>NUCLEOTIDE SEQUENCE</scope>
    <source>
        <strain evidence="13">HT99</strain>
    </source>
</reference>
<dbReference type="GO" id="GO:0005737">
    <property type="term" value="C:cytoplasm"/>
    <property type="evidence" value="ECO:0007669"/>
    <property type="project" value="TreeGrafter"/>
</dbReference>
<feature type="domain" description="ATP-grasp" evidence="11">
    <location>
        <begin position="264"/>
        <end position="449"/>
    </location>
</feature>
<evidence type="ECO:0000256" key="5">
    <source>
        <dbReference type="ARBA" id="ARBA00022741"/>
    </source>
</evidence>
<dbReference type="Gene3D" id="3.40.50.20">
    <property type="match status" value="1"/>
</dbReference>
<comment type="caution">
    <text evidence="12">The sequence shown here is derived from an EMBL/GenBank/DDBJ whole genome shotgun (WGS) entry which is preliminary data.</text>
</comment>
<evidence type="ECO:0000256" key="6">
    <source>
        <dbReference type="ARBA" id="ARBA00022840"/>
    </source>
</evidence>
<dbReference type="NCBIfam" id="TIGR00768">
    <property type="entry name" value="rimK_fam"/>
    <property type="match status" value="1"/>
</dbReference>
<dbReference type="PROSITE" id="PS50975">
    <property type="entry name" value="ATP_GRASP"/>
    <property type="match status" value="1"/>
</dbReference>
<evidence type="ECO:0000313" key="14">
    <source>
        <dbReference type="Proteomes" id="UP000051497"/>
    </source>
</evidence>
<dbReference type="SUPFAM" id="SSF56059">
    <property type="entry name" value="Glutathione synthetase ATP-binding domain-like"/>
    <property type="match status" value="1"/>
</dbReference>
<evidence type="ECO:0000256" key="10">
    <source>
        <dbReference type="PROSITE-ProRule" id="PRU00409"/>
    </source>
</evidence>
<accession>A0A0Q9YKV5</accession>
<dbReference type="GO" id="GO:0046872">
    <property type="term" value="F:metal ion binding"/>
    <property type="evidence" value="ECO:0007669"/>
    <property type="project" value="UniProtKB-KW"/>
</dbReference>
<dbReference type="InterPro" id="IPR013815">
    <property type="entry name" value="ATP_grasp_subdomain_1"/>
</dbReference>
<dbReference type="GO" id="GO:0005524">
    <property type="term" value="F:ATP binding"/>
    <property type="evidence" value="ECO:0007669"/>
    <property type="project" value="UniProtKB-UniRule"/>
</dbReference>
<evidence type="ECO:0000313" key="13">
    <source>
        <dbReference type="EMBL" id="MCS5710925.1"/>
    </source>
</evidence>
<dbReference type="InterPro" id="IPR021109">
    <property type="entry name" value="Peptidase_aspartic_dom_sf"/>
</dbReference>
<dbReference type="InterPro" id="IPR004666">
    <property type="entry name" value="Rp_bS6_RimK/Lys_biosynth_LsyX"/>
</dbReference>
<evidence type="ECO:0000313" key="12">
    <source>
        <dbReference type="EMBL" id="KRG21357.1"/>
    </source>
</evidence>
<dbReference type="STRING" id="295108.HT99x_01533"/>
<dbReference type="Pfam" id="PF05618">
    <property type="entry name" value="Zn_protease"/>
    <property type="match status" value="1"/>
</dbReference>
<keyword evidence="4" id="KW-0479">Metal-binding</keyword>
<evidence type="ECO:0000256" key="9">
    <source>
        <dbReference type="ARBA" id="ARBA00023211"/>
    </source>
</evidence>
<dbReference type="InterPro" id="IPR008503">
    <property type="entry name" value="Asp_endopeptidase"/>
</dbReference>
<keyword evidence="8" id="KW-0648">Protein biosynthesis</keyword>
<dbReference type="Pfam" id="PF18030">
    <property type="entry name" value="Rimk_N"/>
    <property type="match status" value="1"/>
</dbReference>
<keyword evidence="7" id="KW-0460">Magnesium</keyword>
<dbReference type="PANTHER" id="PTHR21621">
    <property type="entry name" value="RIBOSOMAL PROTEIN S6 MODIFICATION PROTEIN"/>
    <property type="match status" value="1"/>
</dbReference>
<organism evidence="12">
    <name type="scientific">Candidatus Berkiella aquae</name>
    <dbReference type="NCBI Taxonomy" id="295108"/>
    <lineage>
        <taxon>Bacteria</taxon>
        <taxon>Pseudomonadati</taxon>
        <taxon>Pseudomonadota</taxon>
        <taxon>Gammaproteobacteria</taxon>
        <taxon>Candidatus Berkiellales</taxon>
        <taxon>Candidatus Berkiellaceae</taxon>
        <taxon>Candidatus Berkiella</taxon>
    </lineage>
</organism>
<dbReference type="EMBL" id="LKAJ01000005">
    <property type="protein sequence ID" value="KRG21357.1"/>
    <property type="molecule type" value="Genomic_DNA"/>
</dbReference>
<dbReference type="Proteomes" id="UP000051497">
    <property type="component" value="Unassembled WGS sequence"/>
</dbReference>
<dbReference type="RefSeq" id="WP_075066161.1">
    <property type="nucleotide sequence ID" value="NZ_LKAJ02000001.1"/>
</dbReference>
<dbReference type="AlphaFoldDB" id="A0A0Q9YKV5"/>
<protein>
    <submittedName>
        <fullName evidence="12">Ribosomal protein S6 modification protein</fullName>
    </submittedName>
    <submittedName>
        <fullName evidence="13">RimK family alpha-L-glutamate ligase</fullName>
    </submittedName>
</protein>
<evidence type="ECO:0000256" key="8">
    <source>
        <dbReference type="ARBA" id="ARBA00022917"/>
    </source>
</evidence>
<comment type="cofactor">
    <cofactor evidence="1">
        <name>Mn(2+)</name>
        <dbReference type="ChEBI" id="CHEBI:29035"/>
    </cofactor>
</comment>
<evidence type="ECO:0000259" key="11">
    <source>
        <dbReference type="PROSITE" id="PS50975"/>
    </source>
</evidence>
<comment type="cofactor">
    <cofactor evidence="2">
        <name>Mg(2+)</name>
        <dbReference type="ChEBI" id="CHEBI:18420"/>
    </cofactor>
</comment>
<name>A0A0Q9YKV5_9GAMM</name>
<dbReference type="InterPro" id="IPR013651">
    <property type="entry name" value="ATP-grasp_RimK-type"/>
</dbReference>
<keyword evidence="9" id="KW-0464">Manganese</keyword>
<keyword evidence="3 13" id="KW-0436">Ligase</keyword>
<dbReference type="OrthoDB" id="9782977at2"/>
<keyword evidence="6 10" id="KW-0067">ATP-binding</keyword>
<dbReference type="InterPro" id="IPR011761">
    <property type="entry name" value="ATP-grasp"/>
</dbReference>
<dbReference type="Gene3D" id="3.30.1490.20">
    <property type="entry name" value="ATP-grasp fold, A domain"/>
    <property type="match status" value="1"/>
</dbReference>
<evidence type="ECO:0000256" key="2">
    <source>
        <dbReference type="ARBA" id="ARBA00001946"/>
    </source>
</evidence>
<keyword evidence="14" id="KW-1185">Reference proteome</keyword>
<evidence type="ECO:0000256" key="3">
    <source>
        <dbReference type="ARBA" id="ARBA00022598"/>
    </source>
</evidence>
<sequence>MANNEIMQIGWEEWVALPELGLPAIKAKVDTGAKTSALHAFMVEKIIEEGDVKVHFGIHPIPERPEVEVYCKAHLVAEREITSSNGQTELRYVIRTIAKFGKKKWPIEITLTDRETMAYRMLIGRSAMEGKLSVNPEHSFMLGALCPSGYDDIVPKRKKRKMKICILSRSRNIYTTDRLVTVAENRGHRVEVIDATRCYVDISSNKPAVHYQGEVLPRFDALFSHHVNTNYYGIAILRQFETLGTFCINSASAIAHSRDRLFAHQLLSRAGVSMPTTAFAHYPGDTKDMIKILGGAPLVIKLLEGQQGNKGVVLAQTNKSAAAVIQAFRGLKANFIAQQYIQEPKSKDILCVILGNKVITAIQQETSSLEILTDEVTTPRKSHLIEITSIEKKLAIRAARVLGLKFAVVNFLRTKAGPRVIDVNSSPSFKRIEKISGLDLGTLIIDYLEHHARPRLPKRVIGYSI</sequence>
<gene>
    <name evidence="12" type="primary">rimK_1</name>
    <name evidence="13" type="ORF">HT99x_005745</name>
    <name evidence="12" type="ORF">HT99x_01533</name>
</gene>
<evidence type="ECO:0000256" key="7">
    <source>
        <dbReference type="ARBA" id="ARBA00022842"/>
    </source>
</evidence>
<keyword evidence="5 10" id="KW-0547">Nucleotide-binding</keyword>
<evidence type="ECO:0000256" key="1">
    <source>
        <dbReference type="ARBA" id="ARBA00001936"/>
    </source>
</evidence>
<dbReference type="EMBL" id="LKAJ02000001">
    <property type="protein sequence ID" value="MCS5710925.1"/>
    <property type="molecule type" value="Genomic_DNA"/>
</dbReference>